<dbReference type="EnsemblPlants" id="OB02G14260.1">
    <property type="protein sequence ID" value="OB02G14260.1"/>
    <property type="gene ID" value="OB02G14260"/>
</dbReference>
<protein>
    <submittedName>
        <fullName evidence="1">Uncharacterized protein</fullName>
    </submittedName>
</protein>
<dbReference type="AlphaFoldDB" id="J3L9V9"/>
<dbReference type="HOGENOM" id="CLU_2486987_0_0_1"/>
<name>J3L9V9_ORYBR</name>
<proteinExistence type="predicted"/>
<evidence type="ECO:0000313" key="2">
    <source>
        <dbReference type="Proteomes" id="UP000006038"/>
    </source>
</evidence>
<keyword evidence="2" id="KW-1185">Reference proteome</keyword>
<reference evidence="1" key="1">
    <citation type="submission" date="2013-04" db="UniProtKB">
        <authorList>
            <consortium name="EnsemblPlants"/>
        </authorList>
    </citation>
    <scope>IDENTIFICATION</scope>
</reference>
<dbReference type="Proteomes" id="UP000006038">
    <property type="component" value="Unassembled WGS sequence"/>
</dbReference>
<accession>J3L9V9</accession>
<dbReference type="Gramene" id="OB02G14260.1">
    <property type="protein sequence ID" value="OB02G14260.1"/>
    <property type="gene ID" value="OB02G14260"/>
</dbReference>
<evidence type="ECO:0000313" key="1">
    <source>
        <dbReference type="EnsemblPlants" id="OB02G14260.1"/>
    </source>
</evidence>
<sequence length="87" mass="10439">MWFAYNSRNGMQMAAEVLASRVNLQLIWEKITDQISWRLLGSFTKHQPLELVFLFKFLLITPNSKLNFSEFFLWFLFFGKEMLRLLS</sequence>
<organism evidence="1">
    <name type="scientific">Oryza brachyantha</name>
    <name type="common">malo sina</name>
    <dbReference type="NCBI Taxonomy" id="4533"/>
    <lineage>
        <taxon>Eukaryota</taxon>
        <taxon>Viridiplantae</taxon>
        <taxon>Streptophyta</taxon>
        <taxon>Embryophyta</taxon>
        <taxon>Tracheophyta</taxon>
        <taxon>Spermatophyta</taxon>
        <taxon>Magnoliopsida</taxon>
        <taxon>Liliopsida</taxon>
        <taxon>Poales</taxon>
        <taxon>Poaceae</taxon>
        <taxon>BOP clade</taxon>
        <taxon>Oryzoideae</taxon>
        <taxon>Oryzeae</taxon>
        <taxon>Oryzinae</taxon>
        <taxon>Oryza</taxon>
    </lineage>
</organism>